<evidence type="ECO:0000256" key="8">
    <source>
        <dbReference type="ARBA" id="ARBA00023004"/>
    </source>
</evidence>
<evidence type="ECO:0000256" key="1">
    <source>
        <dbReference type="ARBA" id="ARBA00004141"/>
    </source>
</evidence>
<feature type="transmembrane region" description="Helical" evidence="10">
    <location>
        <begin position="231"/>
        <end position="252"/>
    </location>
</feature>
<keyword evidence="5" id="KW-0479">Metal-binding</keyword>
<evidence type="ECO:0000313" key="13">
    <source>
        <dbReference type="EMBL" id="CAB4887558.1"/>
    </source>
</evidence>
<sequence length="399" mass="44608">MPIVGTWATFLLFDGQFPGSDFISRLYSVHILLIPGLILALVTVHLMLVWTQKHTQFPGPGRTNDNVVGYPLLPVYMAKAGGFFFIVFGIIALIGGLVTINPIWIFGPFMPDQVSAGSQPDWYMGFLDGALRIMPNWETNLFDWWTISWNVMIPAMIVPGVLFTGLALYPFIEAWATGDKREHHLLDRPRNAPTRTAIGVMAISFYGLLWIGGGNDIIATSFNLTINSITWFLRVAIFVIPPLVFVATRRICLGLQRRDRDKLLHGYESGRVLRLPHGEFIEVHEPISIKEKAVILSKTDILPLAAPQKADEAGVRNKRFAVEKLRHKLSLFFYAENIAKPTAAEIEAAEHHVAHDAALEAPLHAYEDADEIRNFHGGVLHHPGMPETNAEQIAERSHT</sequence>
<dbReference type="PROSITE" id="PS51002">
    <property type="entry name" value="CYTB_NTER"/>
    <property type="match status" value="1"/>
</dbReference>
<dbReference type="GO" id="GO:0016020">
    <property type="term" value="C:membrane"/>
    <property type="evidence" value="ECO:0007669"/>
    <property type="project" value="UniProtKB-SubCell"/>
</dbReference>
<dbReference type="SUPFAM" id="SSF81342">
    <property type="entry name" value="Transmembrane di-heme cytochromes"/>
    <property type="match status" value="1"/>
</dbReference>
<feature type="transmembrane region" description="Helical" evidence="10">
    <location>
        <begin position="151"/>
        <end position="172"/>
    </location>
</feature>
<gene>
    <name evidence="13" type="ORF">UFOPK3402_02062</name>
</gene>
<evidence type="ECO:0000256" key="5">
    <source>
        <dbReference type="ARBA" id="ARBA00022723"/>
    </source>
</evidence>
<reference evidence="13" key="1">
    <citation type="submission" date="2020-05" db="EMBL/GenBank/DDBJ databases">
        <authorList>
            <person name="Chiriac C."/>
            <person name="Salcher M."/>
            <person name="Ghai R."/>
            <person name="Kavagutti S V."/>
        </authorList>
    </citation>
    <scope>NUCLEOTIDE SEQUENCE</scope>
</reference>
<evidence type="ECO:0000256" key="2">
    <source>
        <dbReference type="ARBA" id="ARBA00022448"/>
    </source>
</evidence>
<organism evidence="13">
    <name type="scientific">freshwater metagenome</name>
    <dbReference type="NCBI Taxonomy" id="449393"/>
    <lineage>
        <taxon>unclassified sequences</taxon>
        <taxon>metagenomes</taxon>
        <taxon>ecological metagenomes</taxon>
    </lineage>
</organism>
<evidence type="ECO:0000256" key="6">
    <source>
        <dbReference type="ARBA" id="ARBA00022982"/>
    </source>
</evidence>
<feature type="transmembrane region" description="Helical" evidence="10">
    <location>
        <begin position="29"/>
        <end position="50"/>
    </location>
</feature>
<keyword evidence="4 10" id="KW-0812">Transmembrane</keyword>
<dbReference type="PROSITE" id="PS51003">
    <property type="entry name" value="CYTB_CTER"/>
    <property type="match status" value="1"/>
</dbReference>
<dbReference type="InterPro" id="IPR027387">
    <property type="entry name" value="Cytb/b6-like_sf"/>
</dbReference>
<dbReference type="InterPro" id="IPR005798">
    <property type="entry name" value="Cyt_b/b6_C"/>
</dbReference>
<comment type="subcellular location">
    <subcellularLocation>
        <location evidence="1">Membrane</location>
        <topology evidence="1">Multi-pass membrane protein</topology>
    </subcellularLocation>
</comment>
<dbReference type="AlphaFoldDB" id="A0A6J7F1I9"/>
<evidence type="ECO:0000256" key="4">
    <source>
        <dbReference type="ARBA" id="ARBA00022692"/>
    </source>
</evidence>
<evidence type="ECO:0000256" key="7">
    <source>
        <dbReference type="ARBA" id="ARBA00022989"/>
    </source>
</evidence>
<dbReference type="PANTHER" id="PTHR19271:SF16">
    <property type="entry name" value="CYTOCHROME B"/>
    <property type="match status" value="1"/>
</dbReference>
<feature type="domain" description="Cytochrome b/b6 C-terminal region profile" evidence="12">
    <location>
        <begin position="59"/>
        <end position="255"/>
    </location>
</feature>
<evidence type="ECO:0000259" key="12">
    <source>
        <dbReference type="PROSITE" id="PS51003"/>
    </source>
</evidence>
<dbReference type="EMBL" id="CAFBLS010000352">
    <property type="protein sequence ID" value="CAB4887558.1"/>
    <property type="molecule type" value="Genomic_DNA"/>
</dbReference>
<keyword evidence="7 10" id="KW-1133">Transmembrane helix</keyword>
<name>A0A6J7F1I9_9ZZZZ</name>
<dbReference type="InterPro" id="IPR005797">
    <property type="entry name" value="Cyt_b/b6_N"/>
</dbReference>
<evidence type="ECO:0000256" key="10">
    <source>
        <dbReference type="SAM" id="Phobius"/>
    </source>
</evidence>
<accession>A0A6J7F1I9</accession>
<dbReference type="PANTHER" id="PTHR19271">
    <property type="entry name" value="CYTOCHROME B"/>
    <property type="match status" value="1"/>
</dbReference>
<keyword evidence="8" id="KW-0408">Iron</keyword>
<keyword evidence="2" id="KW-0813">Transport</keyword>
<dbReference type="Gene3D" id="1.20.810.10">
    <property type="entry name" value="Cytochrome Bc1 Complex, Chain C"/>
    <property type="match status" value="1"/>
</dbReference>
<proteinExistence type="predicted"/>
<evidence type="ECO:0000256" key="3">
    <source>
        <dbReference type="ARBA" id="ARBA00022617"/>
    </source>
</evidence>
<dbReference type="InterPro" id="IPR016174">
    <property type="entry name" value="Di-haem_cyt_TM"/>
</dbReference>
<feature type="transmembrane region" description="Helical" evidence="10">
    <location>
        <begin position="83"/>
        <end position="105"/>
    </location>
</feature>
<keyword evidence="9 10" id="KW-0472">Membrane</keyword>
<feature type="transmembrane region" description="Helical" evidence="10">
    <location>
        <begin position="192"/>
        <end position="211"/>
    </location>
</feature>
<dbReference type="GO" id="GO:0016491">
    <property type="term" value="F:oxidoreductase activity"/>
    <property type="evidence" value="ECO:0007669"/>
    <property type="project" value="InterPro"/>
</dbReference>
<dbReference type="GO" id="GO:0022904">
    <property type="term" value="P:respiratory electron transport chain"/>
    <property type="evidence" value="ECO:0007669"/>
    <property type="project" value="InterPro"/>
</dbReference>
<protein>
    <submittedName>
        <fullName evidence="13">Unannotated protein</fullName>
    </submittedName>
</protein>
<keyword evidence="3" id="KW-0349">Heme</keyword>
<evidence type="ECO:0000259" key="11">
    <source>
        <dbReference type="PROSITE" id="PS51002"/>
    </source>
</evidence>
<evidence type="ECO:0000256" key="9">
    <source>
        <dbReference type="ARBA" id="ARBA00023136"/>
    </source>
</evidence>
<dbReference type="Pfam" id="PF13631">
    <property type="entry name" value="Cytochrom_B_N_2"/>
    <property type="match status" value="1"/>
</dbReference>
<keyword evidence="6" id="KW-0249">Electron transport</keyword>
<dbReference type="GO" id="GO:0046872">
    <property type="term" value="F:metal ion binding"/>
    <property type="evidence" value="ECO:0007669"/>
    <property type="project" value="UniProtKB-KW"/>
</dbReference>
<dbReference type="GO" id="GO:0009055">
    <property type="term" value="F:electron transfer activity"/>
    <property type="evidence" value="ECO:0007669"/>
    <property type="project" value="InterPro"/>
</dbReference>
<feature type="domain" description="Cytochrome b/b6 N-terminal region profile" evidence="11">
    <location>
        <begin position="1"/>
        <end position="58"/>
    </location>
</feature>